<dbReference type="EMBL" id="MH643815">
    <property type="protein sequence ID" value="QAU54256.1"/>
    <property type="molecule type" value="Genomic_DNA"/>
</dbReference>
<organism evidence="20">
    <name type="scientific">Cydnidae sp. ITV1034</name>
    <dbReference type="NCBI Taxonomy" id="2508782"/>
    <lineage>
        <taxon>Eukaryota</taxon>
        <taxon>Metazoa</taxon>
        <taxon>Ecdysozoa</taxon>
        <taxon>Arthropoda</taxon>
        <taxon>Hexapoda</taxon>
        <taxon>Insecta</taxon>
        <taxon>Pterygota</taxon>
        <taxon>Neoptera</taxon>
        <taxon>Paraneoptera</taxon>
        <taxon>Hemiptera</taxon>
        <taxon>Heteroptera</taxon>
        <taxon>Panheteroptera</taxon>
        <taxon>Pentatomomorpha</taxon>
        <taxon>Pentatomoidea</taxon>
        <taxon>Cydnidae</taxon>
    </lineage>
</organism>
<reference evidence="20" key="1">
    <citation type="submission" date="2018-07" db="EMBL/GenBank/DDBJ databases">
        <authorList>
            <person name="Dias M.C."/>
            <person name="Oliveira R.R.M."/>
            <person name="Nunes G.L."/>
            <person name="Pires E."/>
            <person name="Vasconcelos S."/>
            <person name="Pietrobon T."/>
            <person name="Oliveira G."/>
        </authorList>
    </citation>
    <scope>NUCLEOTIDE SEQUENCE</scope>
</reference>
<accession>A0A481MW12</accession>
<comment type="function">
    <text evidence="18">Core subunit of the mitochondrial membrane respiratory chain NADH dehydrogenase (Complex I) which catalyzes electron transfer from NADH through the respiratory chain, using ubiquinone as an electron acceptor. Essential for the catalytic activity and assembly of complex I.</text>
</comment>
<dbReference type="InterPro" id="IPR050175">
    <property type="entry name" value="Complex_I_Subunit_2"/>
</dbReference>
<comment type="catalytic activity">
    <reaction evidence="17 18">
        <text>a ubiquinone + NADH + 5 H(+)(in) = a ubiquinol + NAD(+) + 4 H(+)(out)</text>
        <dbReference type="Rhea" id="RHEA:29091"/>
        <dbReference type="Rhea" id="RHEA-COMP:9565"/>
        <dbReference type="Rhea" id="RHEA-COMP:9566"/>
        <dbReference type="ChEBI" id="CHEBI:15378"/>
        <dbReference type="ChEBI" id="CHEBI:16389"/>
        <dbReference type="ChEBI" id="CHEBI:17976"/>
        <dbReference type="ChEBI" id="CHEBI:57540"/>
        <dbReference type="ChEBI" id="CHEBI:57945"/>
        <dbReference type="EC" id="7.1.1.2"/>
    </reaction>
</comment>
<keyword evidence="11 18" id="KW-0249">Electron transport</keyword>
<evidence type="ECO:0000256" key="11">
    <source>
        <dbReference type="ARBA" id="ARBA00022982"/>
    </source>
</evidence>
<dbReference type="PANTHER" id="PTHR46552:SF1">
    <property type="entry name" value="NADH-UBIQUINONE OXIDOREDUCTASE CHAIN 2"/>
    <property type="match status" value="1"/>
</dbReference>
<keyword evidence="15 18" id="KW-0496">Mitochondrion</keyword>
<feature type="transmembrane region" description="Helical" evidence="18">
    <location>
        <begin position="297"/>
        <end position="316"/>
    </location>
</feature>
<evidence type="ECO:0000256" key="13">
    <source>
        <dbReference type="ARBA" id="ARBA00023027"/>
    </source>
</evidence>
<comment type="function">
    <text evidence="1">Core subunit of the mitochondrial membrane respiratory chain NADH dehydrogenase (Complex I) that is believed to belong to the minimal assembly required for catalysis. Complex I functions in the transfer of electrons from NADH to the respiratory chain. The immediate electron acceptor for the enzyme is believed to be ubiquinone.</text>
</comment>
<feature type="transmembrane region" description="Helical" evidence="18">
    <location>
        <begin position="16"/>
        <end position="35"/>
    </location>
</feature>
<geneLocation type="mitochondrion" evidence="20"/>
<evidence type="ECO:0000256" key="1">
    <source>
        <dbReference type="ARBA" id="ARBA00003257"/>
    </source>
</evidence>
<protein>
    <recommendedName>
        <fullName evidence="5 18">NADH-ubiquinone oxidoreductase chain 2</fullName>
        <ecNumber evidence="4 18">7.1.1.2</ecNumber>
    </recommendedName>
</protein>
<evidence type="ECO:0000259" key="19">
    <source>
        <dbReference type="Pfam" id="PF00361"/>
    </source>
</evidence>
<evidence type="ECO:0000256" key="15">
    <source>
        <dbReference type="ARBA" id="ARBA00023128"/>
    </source>
</evidence>
<keyword evidence="9 18" id="KW-0999">Mitochondrion inner membrane</keyword>
<name>A0A481MW12_9HEMI</name>
<evidence type="ECO:0000256" key="16">
    <source>
        <dbReference type="ARBA" id="ARBA00023136"/>
    </source>
</evidence>
<keyword evidence="10 18" id="KW-1278">Translocase</keyword>
<dbReference type="PANTHER" id="PTHR46552">
    <property type="entry name" value="NADH-UBIQUINONE OXIDOREDUCTASE CHAIN 2"/>
    <property type="match status" value="1"/>
</dbReference>
<dbReference type="GO" id="GO:0005743">
    <property type="term" value="C:mitochondrial inner membrane"/>
    <property type="evidence" value="ECO:0007669"/>
    <property type="project" value="UniProtKB-SubCell"/>
</dbReference>
<dbReference type="AlphaFoldDB" id="A0A481MW12"/>
<keyword evidence="14 18" id="KW-0830">Ubiquinone</keyword>
<evidence type="ECO:0000256" key="17">
    <source>
        <dbReference type="ARBA" id="ARBA00049551"/>
    </source>
</evidence>
<reference evidence="20" key="2">
    <citation type="journal article" date="2019" name="Mitochondrial DNA Part B Resour">
        <title>Complete mitochondrial genome of a troglophile Cydnidae (Hemiptera).</title>
        <authorList>
            <person name="Costa Dias M."/>
            <person name="Oliveira R.R.M."/>
            <person name="Vasconcelos S."/>
            <person name="Pires E.S."/>
            <person name="Prous X."/>
            <person name="Pietrobon T."/>
            <person name="Oliveira G."/>
        </authorList>
    </citation>
    <scope>NUCLEOTIDE SEQUENCE</scope>
</reference>
<keyword evidence="13 18" id="KW-0520">NAD</keyword>
<evidence type="ECO:0000256" key="14">
    <source>
        <dbReference type="ARBA" id="ARBA00023075"/>
    </source>
</evidence>
<feature type="transmembrane region" description="Helical" evidence="18">
    <location>
        <begin position="254"/>
        <end position="272"/>
    </location>
</feature>
<feature type="transmembrane region" description="Helical" evidence="18">
    <location>
        <begin position="180"/>
        <end position="200"/>
    </location>
</feature>
<comment type="similarity">
    <text evidence="3 18">Belongs to the complex I subunit 2 family.</text>
</comment>
<keyword evidence="12 18" id="KW-1133">Transmembrane helix</keyword>
<gene>
    <name evidence="20" type="primary">ND2</name>
</gene>
<keyword evidence="16 18" id="KW-0472">Membrane</keyword>
<dbReference type="GO" id="GO:0008137">
    <property type="term" value="F:NADH dehydrogenase (ubiquinone) activity"/>
    <property type="evidence" value="ECO:0007669"/>
    <property type="project" value="UniProtKB-EC"/>
</dbReference>
<dbReference type="InterPro" id="IPR001750">
    <property type="entry name" value="ND/Mrp_TM"/>
</dbReference>
<feature type="domain" description="NADH:quinone oxidoreductase/Mrp antiporter transmembrane" evidence="19">
    <location>
        <begin position="13"/>
        <end position="267"/>
    </location>
</feature>
<evidence type="ECO:0000256" key="6">
    <source>
        <dbReference type="ARBA" id="ARBA00022448"/>
    </source>
</evidence>
<keyword evidence="7 18" id="KW-0679">Respiratory chain</keyword>
<evidence type="ECO:0000313" key="20">
    <source>
        <dbReference type="EMBL" id="QAU54256.1"/>
    </source>
</evidence>
<evidence type="ECO:0000256" key="12">
    <source>
        <dbReference type="ARBA" id="ARBA00022989"/>
    </source>
</evidence>
<evidence type="ECO:0000256" key="4">
    <source>
        <dbReference type="ARBA" id="ARBA00012944"/>
    </source>
</evidence>
<dbReference type="Pfam" id="PF00361">
    <property type="entry name" value="Proton_antipo_M"/>
    <property type="match status" value="1"/>
</dbReference>
<evidence type="ECO:0000256" key="9">
    <source>
        <dbReference type="ARBA" id="ARBA00022792"/>
    </source>
</evidence>
<evidence type="ECO:0000256" key="10">
    <source>
        <dbReference type="ARBA" id="ARBA00022967"/>
    </source>
</evidence>
<sequence length="317" mass="36581">MTLIIGTLITISSNNWISMWMGLELNMISFIPLIMNNKNKSNSEASLIYFLIQSVSSMILLFSIIELCGGKEKQLFIDLGSMSLMIKMGAAPFHMWFPEIMSKMKWETCIMLMTWQKVAPLMMMNNMIYSPMIMFFTVSMSTIVGGLGGLNQTSLRKIMSYSSINHLGWMLSLNKVQNNWIKYLIIYSILTTTICIMFHKYNLFFINQINSMDLSSTNKITYSVAMLSMGGLPPFMGFLPKWMALQSLMQDCKFILIMIMVMMSLLTLFYYMRTMTSMMLSYSHMNLWFTMKCNNTLNFSILTLNLSLPLIMTLNFN</sequence>
<feature type="transmembrane region" description="Helical" evidence="18">
    <location>
        <begin position="75"/>
        <end position="97"/>
    </location>
</feature>
<evidence type="ECO:0000256" key="8">
    <source>
        <dbReference type="ARBA" id="ARBA00022692"/>
    </source>
</evidence>
<dbReference type="EC" id="7.1.1.2" evidence="4 18"/>
<proteinExistence type="inferred from homology"/>
<feature type="transmembrane region" description="Helical" evidence="18">
    <location>
        <begin position="128"/>
        <end position="150"/>
    </location>
</feature>
<evidence type="ECO:0000256" key="5">
    <source>
        <dbReference type="ARBA" id="ARBA00021008"/>
    </source>
</evidence>
<evidence type="ECO:0000256" key="2">
    <source>
        <dbReference type="ARBA" id="ARBA00004448"/>
    </source>
</evidence>
<dbReference type="InterPro" id="IPR003917">
    <property type="entry name" value="NADH_UbQ_OxRdtase_chain2"/>
</dbReference>
<keyword evidence="8 18" id="KW-0812">Transmembrane</keyword>
<dbReference type="PRINTS" id="PR01436">
    <property type="entry name" value="NADHDHGNASE2"/>
</dbReference>
<evidence type="ECO:0000256" key="7">
    <source>
        <dbReference type="ARBA" id="ARBA00022660"/>
    </source>
</evidence>
<evidence type="ECO:0000256" key="18">
    <source>
        <dbReference type="RuleBase" id="RU003403"/>
    </source>
</evidence>
<feature type="transmembrane region" description="Helical" evidence="18">
    <location>
        <begin position="47"/>
        <end position="68"/>
    </location>
</feature>
<dbReference type="GO" id="GO:0006120">
    <property type="term" value="P:mitochondrial electron transport, NADH to ubiquinone"/>
    <property type="evidence" value="ECO:0007669"/>
    <property type="project" value="InterPro"/>
</dbReference>
<evidence type="ECO:0000256" key="3">
    <source>
        <dbReference type="ARBA" id="ARBA00007012"/>
    </source>
</evidence>
<keyword evidence="6" id="KW-0813">Transport</keyword>
<feature type="transmembrane region" description="Helical" evidence="18">
    <location>
        <begin position="220"/>
        <end position="242"/>
    </location>
</feature>
<comment type="subcellular location">
    <subcellularLocation>
        <location evidence="2 18">Mitochondrion inner membrane</location>
        <topology evidence="2 18">Multi-pass membrane protein</topology>
    </subcellularLocation>
</comment>